<dbReference type="InterPro" id="IPR036047">
    <property type="entry name" value="F-box-like_dom_sf"/>
</dbReference>
<dbReference type="AlphaFoldDB" id="A0A0D3BIN6"/>
<feature type="domain" description="F-box" evidence="1">
    <location>
        <begin position="33"/>
        <end position="71"/>
    </location>
</feature>
<dbReference type="PANTHER" id="PTHR31111">
    <property type="entry name" value="BNAA05G37150D PROTEIN-RELATED"/>
    <property type="match status" value="1"/>
</dbReference>
<name>A0A0D3BIN6_BRAOL</name>
<dbReference type="Proteomes" id="UP000032141">
    <property type="component" value="Chromosome C3"/>
</dbReference>
<evidence type="ECO:0000313" key="3">
    <source>
        <dbReference type="Proteomes" id="UP000032141"/>
    </source>
</evidence>
<dbReference type="Gramene" id="Bo3g143460.1">
    <property type="protein sequence ID" value="Bo3g143460.1"/>
    <property type="gene ID" value="Bo3g143460"/>
</dbReference>
<evidence type="ECO:0000313" key="2">
    <source>
        <dbReference type="EnsemblPlants" id="Bo3g143460.1"/>
    </source>
</evidence>
<dbReference type="PANTHER" id="PTHR31111:SF132">
    <property type="entry name" value="F-BOX ASSOCIATED UBIQUITINATION EFFECTOR FAMILY PROTEIN-RELATED"/>
    <property type="match status" value="1"/>
</dbReference>
<sequence length="127" mass="14741">MRVFKKKVLLSNQTWMKKRRRRERSRDERSQVDNIPLDLTLEILSRLPAKSIMRHRCVSKLSSSFTTLPSFIKSFASLSSARPLCLLLTFEFDKKQSVVSFPQNKTLTGLIETSRPENLEKALKNSK</sequence>
<evidence type="ECO:0000259" key="1">
    <source>
        <dbReference type="Pfam" id="PF00646"/>
    </source>
</evidence>
<organism evidence="2 3">
    <name type="scientific">Brassica oleracea var. oleracea</name>
    <dbReference type="NCBI Taxonomy" id="109376"/>
    <lineage>
        <taxon>Eukaryota</taxon>
        <taxon>Viridiplantae</taxon>
        <taxon>Streptophyta</taxon>
        <taxon>Embryophyta</taxon>
        <taxon>Tracheophyta</taxon>
        <taxon>Spermatophyta</taxon>
        <taxon>Magnoliopsida</taxon>
        <taxon>eudicotyledons</taxon>
        <taxon>Gunneridae</taxon>
        <taxon>Pentapetalae</taxon>
        <taxon>rosids</taxon>
        <taxon>malvids</taxon>
        <taxon>Brassicales</taxon>
        <taxon>Brassicaceae</taxon>
        <taxon>Brassiceae</taxon>
        <taxon>Brassica</taxon>
    </lineage>
</organism>
<keyword evidence="3" id="KW-1185">Reference proteome</keyword>
<protein>
    <recommendedName>
        <fullName evidence="1">F-box domain-containing protein</fullName>
    </recommendedName>
</protein>
<dbReference type="SUPFAM" id="SSF81383">
    <property type="entry name" value="F-box domain"/>
    <property type="match status" value="1"/>
</dbReference>
<dbReference type="InterPro" id="IPR001810">
    <property type="entry name" value="F-box_dom"/>
</dbReference>
<reference evidence="2 3" key="1">
    <citation type="journal article" date="2014" name="Genome Biol.">
        <title>Transcriptome and methylome profiling reveals relics of genome dominance in the mesopolyploid Brassica oleracea.</title>
        <authorList>
            <person name="Parkin I.A."/>
            <person name="Koh C."/>
            <person name="Tang H."/>
            <person name="Robinson S.J."/>
            <person name="Kagale S."/>
            <person name="Clarke W.E."/>
            <person name="Town C.D."/>
            <person name="Nixon J."/>
            <person name="Krishnakumar V."/>
            <person name="Bidwell S.L."/>
            <person name="Denoeud F."/>
            <person name="Belcram H."/>
            <person name="Links M.G."/>
            <person name="Just J."/>
            <person name="Clarke C."/>
            <person name="Bender T."/>
            <person name="Huebert T."/>
            <person name="Mason A.S."/>
            <person name="Pires J.C."/>
            <person name="Barker G."/>
            <person name="Moore J."/>
            <person name="Walley P.G."/>
            <person name="Manoli S."/>
            <person name="Batley J."/>
            <person name="Edwards D."/>
            <person name="Nelson M.N."/>
            <person name="Wang X."/>
            <person name="Paterson A.H."/>
            <person name="King G."/>
            <person name="Bancroft I."/>
            <person name="Chalhoub B."/>
            <person name="Sharpe A.G."/>
        </authorList>
    </citation>
    <scope>NUCLEOTIDE SEQUENCE</scope>
    <source>
        <strain evidence="2 3">cv. TO1000</strain>
    </source>
</reference>
<dbReference type="EnsemblPlants" id="Bo3g143460.1">
    <property type="protein sequence ID" value="Bo3g143460.1"/>
    <property type="gene ID" value="Bo3g143460"/>
</dbReference>
<dbReference type="HOGENOM" id="CLU_1973592_0_0_1"/>
<accession>A0A0D3BIN6</accession>
<proteinExistence type="predicted"/>
<reference evidence="2" key="2">
    <citation type="submission" date="2015-03" db="UniProtKB">
        <authorList>
            <consortium name="EnsemblPlants"/>
        </authorList>
    </citation>
    <scope>IDENTIFICATION</scope>
</reference>
<dbReference type="Pfam" id="PF00646">
    <property type="entry name" value="F-box"/>
    <property type="match status" value="1"/>
</dbReference>